<dbReference type="GO" id="GO:0015408">
    <property type="term" value="F:ABC-type ferric iron transporter activity"/>
    <property type="evidence" value="ECO:0007669"/>
    <property type="project" value="InterPro"/>
</dbReference>
<keyword evidence="6" id="KW-0408">Iron</keyword>
<dbReference type="PANTHER" id="PTHR42781">
    <property type="entry name" value="SPERMIDINE/PUTRESCINE IMPORT ATP-BINDING PROTEIN POTA"/>
    <property type="match status" value="1"/>
</dbReference>
<dbReference type="InterPro" id="IPR050093">
    <property type="entry name" value="ABC_SmlMolc_Importer"/>
</dbReference>
<dbReference type="GO" id="GO:0016020">
    <property type="term" value="C:membrane"/>
    <property type="evidence" value="ECO:0007669"/>
    <property type="project" value="InterPro"/>
</dbReference>
<keyword evidence="7" id="KW-0406">Ion transport</keyword>
<keyword evidence="2" id="KW-1003">Cell membrane</keyword>
<evidence type="ECO:0000256" key="3">
    <source>
        <dbReference type="ARBA" id="ARBA00022496"/>
    </source>
</evidence>
<dbReference type="Pfam" id="PF00005">
    <property type="entry name" value="ABC_tran"/>
    <property type="match status" value="1"/>
</dbReference>
<dbReference type="AlphaFoldDB" id="A0A0A8HD03"/>
<evidence type="ECO:0000256" key="1">
    <source>
        <dbReference type="ARBA" id="ARBA00022448"/>
    </source>
</evidence>
<evidence type="ECO:0000256" key="2">
    <source>
        <dbReference type="ARBA" id="ARBA00022475"/>
    </source>
</evidence>
<evidence type="ECO:0000256" key="5">
    <source>
        <dbReference type="ARBA" id="ARBA00022840"/>
    </source>
</evidence>
<organism evidence="10 11">
    <name type="scientific">Campylobacter subantarcticus LMG 24374</name>
    <dbReference type="NCBI Taxonomy" id="1388751"/>
    <lineage>
        <taxon>Bacteria</taxon>
        <taxon>Pseudomonadati</taxon>
        <taxon>Campylobacterota</taxon>
        <taxon>Epsilonproteobacteria</taxon>
        <taxon>Campylobacterales</taxon>
        <taxon>Campylobacteraceae</taxon>
        <taxon>Campylobacter</taxon>
    </lineage>
</organism>
<evidence type="ECO:0000256" key="8">
    <source>
        <dbReference type="ARBA" id="ARBA00023136"/>
    </source>
</evidence>
<name>A0A0A8HD03_9BACT</name>
<proteinExistence type="predicted"/>
<dbReference type="Gene3D" id="3.40.50.300">
    <property type="entry name" value="P-loop containing nucleotide triphosphate hydrolases"/>
    <property type="match status" value="1"/>
</dbReference>
<dbReference type="SMART" id="SM00382">
    <property type="entry name" value="AAA"/>
    <property type="match status" value="1"/>
</dbReference>
<dbReference type="FunFam" id="3.40.50.300:FF:000425">
    <property type="entry name" value="Probable ABC transporter, ATP-binding subunit"/>
    <property type="match status" value="1"/>
</dbReference>
<evidence type="ECO:0000256" key="6">
    <source>
        <dbReference type="ARBA" id="ARBA00023004"/>
    </source>
</evidence>
<dbReference type="InterPro" id="IPR015853">
    <property type="entry name" value="ABC_transpr_FbpC"/>
</dbReference>
<dbReference type="SUPFAM" id="SSF52540">
    <property type="entry name" value="P-loop containing nucleoside triphosphate hydrolases"/>
    <property type="match status" value="1"/>
</dbReference>
<accession>A0A0A8HD03</accession>
<dbReference type="InterPro" id="IPR027417">
    <property type="entry name" value="P-loop_NTPase"/>
</dbReference>
<dbReference type="Proteomes" id="UP000031135">
    <property type="component" value="Chromosome"/>
</dbReference>
<dbReference type="GO" id="GO:0005524">
    <property type="term" value="F:ATP binding"/>
    <property type="evidence" value="ECO:0007669"/>
    <property type="project" value="UniProtKB-KW"/>
</dbReference>
<dbReference type="GO" id="GO:0016887">
    <property type="term" value="F:ATP hydrolysis activity"/>
    <property type="evidence" value="ECO:0007669"/>
    <property type="project" value="InterPro"/>
</dbReference>
<dbReference type="PROSITE" id="PS00211">
    <property type="entry name" value="ABC_TRANSPORTER_1"/>
    <property type="match status" value="1"/>
</dbReference>
<dbReference type="RefSeq" id="WP_039664683.1">
    <property type="nucleotide sequence ID" value="NZ_CP007772.1"/>
</dbReference>
<keyword evidence="5 10" id="KW-0067">ATP-binding</keyword>
<keyword evidence="3" id="KW-0410">Iron transport</keyword>
<dbReference type="PROSITE" id="PS50893">
    <property type="entry name" value="ABC_TRANSPORTER_2"/>
    <property type="match status" value="1"/>
</dbReference>
<evidence type="ECO:0000256" key="4">
    <source>
        <dbReference type="ARBA" id="ARBA00022741"/>
    </source>
</evidence>
<dbReference type="EMBL" id="CP007772">
    <property type="protein sequence ID" value="AJC91530.1"/>
    <property type="molecule type" value="Genomic_DNA"/>
</dbReference>
<dbReference type="InterPro" id="IPR003593">
    <property type="entry name" value="AAA+_ATPase"/>
</dbReference>
<dbReference type="CDD" id="cd03259">
    <property type="entry name" value="ABC_Carb_Solutes_like"/>
    <property type="match status" value="1"/>
</dbReference>
<dbReference type="PANTHER" id="PTHR42781:SF4">
    <property type="entry name" value="SPERMIDINE_PUTRESCINE IMPORT ATP-BINDING PROTEIN POTA"/>
    <property type="match status" value="1"/>
</dbReference>
<dbReference type="OrthoDB" id="9809450at2"/>
<keyword evidence="1" id="KW-0813">Transport</keyword>
<dbReference type="GO" id="GO:0015697">
    <property type="term" value="P:quaternary ammonium group transport"/>
    <property type="evidence" value="ECO:0007669"/>
    <property type="project" value="UniProtKB-ARBA"/>
</dbReference>
<sequence>MEVLKIDNLYKSFGKTDVLKGISLSLKEGEIVSVLGESGCGKSSLLGCIAGFFEINDGSIYIANKLVASKNVYLIPQDRDVGVLFQDYALFPHLNVEENICFGISSLSKNEQKQRLDEVLEILNLNTLLKRYPNELSGGQAQRVALARTIVARPKIILFDEPFSNLNHTLSVKMRKEIKNILKEHKLSAIFVTHDKDDAFYLSDNIALIKDGKILDYGSAKELFYKPKNIDSACFLGEAFFIDPNTILDEKFKEYLQSKNGILRPNDIQISTAQTPLKASILECVFYGDFYELSVNLEGCIFSIYHHKELGKNDEIYLKLSETKEF</sequence>
<reference evidence="10 11" key="1">
    <citation type="journal article" date="2014" name="Genome Biol. Evol.">
        <title>Comparative Genomics of the Campylobacter lari Group.</title>
        <authorList>
            <person name="Miller W.G."/>
            <person name="Yee E."/>
            <person name="Chapman M.H."/>
            <person name="Smith T.P."/>
            <person name="Bono J.L."/>
            <person name="Huynh S."/>
            <person name="Parker C.T."/>
            <person name="Vandamme P."/>
            <person name="Luong K."/>
            <person name="Korlach J."/>
        </authorList>
    </citation>
    <scope>NUCLEOTIDE SEQUENCE [LARGE SCALE GENOMIC DNA]</scope>
    <source>
        <strain evidence="10 11">LMG 24374</strain>
    </source>
</reference>
<keyword evidence="8" id="KW-0472">Membrane</keyword>
<dbReference type="InterPro" id="IPR017871">
    <property type="entry name" value="ABC_transporter-like_CS"/>
</dbReference>
<protein>
    <submittedName>
        <fullName evidence="10">Putative iron(III) ABC transporter, ATP-binding protein</fullName>
    </submittedName>
</protein>
<dbReference type="InterPro" id="IPR003439">
    <property type="entry name" value="ABC_transporter-like_ATP-bd"/>
</dbReference>
<dbReference type="KEGG" id="csm:CSUB8521_1729"/>
<evidence type="ECO:0000259" key="9">
    <source>
        <dbReference type="PROSITE" id="PS50893"/>
    </source>
</evidence>
<feature type="domain" description="ABC transporter" evidence="9">
    <location>
        <begin position="4"/>
        <end position="236"/>
    </location>
</feature>
<dbReference type="HOGENOM" id="CLU_000604_1_1_7"/>
<keyword evidence="4" id="KW-0547">Nucleotide-binding</keyword>
<evidence type="ECO:0000313" key="10">
    <source>
        <dbReference type="EMBL" id="AJC91530.1"/>
    </source>
</evidence>
<gene>
    <name evidence="10" type="ORF">CSUB8521_1729</name>
</gene>
<evidence type="ECO:0000256" key="7">
    <source>
        <dbReference type="ARBA" id="ARBA00023065"/>
    </source>
</evidence>
<evidence type="ECO:0000313" key="11">
    <source>
        <dbReference type="Proteomes" id="UP000031135"/>
    </source>
</evidence>